<feature type="transmembrane region" description="Helical" evidence="1">
    <location>
        <begin position="299"/>
        <end position="321"/>
    </location>
</feature>
<feature type="transmembrane region" description="Helical" evidence="1">
    <location>
        <begin position="145"/>
        <end position="169"/>
    </location>
</feature>
<keyword evidence="1" id="KW-1133">Transmembrane helix</keyword>
<dbReference type="AlphaFoldDB" id="A0A1X9M887"/>
<dbReference type="EMBL" id="CP020814">
    <property type="protein sequence ID" value="ARK29638.1"/>
    <property type="molecule type" value="Genomic_DNA"/>
</dbReference>
<evidence type="ECO:0000259" key="2">
    <source>
        <dbReference type="Pfam" id="PF20047"/>
    </source>
</evidence>
<feature type="transmembrane region" description="Helical" evidence="1">
    <location>
        <begin position="181"/>
        <end position="203"/>
    </location>
</feature>
<organism evidence="3 4">
    <name type="scientific">Halalkalibacter krulwichiae</name>
    <dbReference type="NCBI Taxonomy" id="199441"/>
    <lineage>
        <taxon>Bacteria</taxon>
        <taxon>Bacillati</taxon>
        <taxon>Bacillota</taxon>
        <taxon>Bacilli</taxon>
        <taxon>Bacillales</taxon>
        <taxon>Bacillaceae</taxon>
        <taxon>Halalkalibacter</taxon>
    </lineage>
</organism>
<feature type="transmembrane region" description="Helical" evidence="1">
    <location>
        <begin position="20"/>
        <end position="45"/>
    </location>
</feature>
<sequence length="668" mass="77868">MKLKTSLFNRGLFTQDLRNVGWVSVGYMLCLLFALPLQLLMLYTNQDPYRQSQVPESLFAISSEFQIMMTFIFPVLLAIFLFRYIHVKLASDFIHSLPITRGHLLNQHVVIGILILLAPILVTGVSLLVLGQFLPYTELLTFATIFQWGGVMILFSVFVFLAGVFVAMFTGMSLLQGAFTYILFVFPVGVTVLFLSNLEFYLFGFTSHYYLTQQFERMIPFIRMTQLDQHPLTYIEVTSYIVISLLFYLCALLVYKKRQSESATQAIAFEKLRPIFKFGVTFCSMLVGGIYFSSYEAGLGWILFGYITASILGYIVATMILEKTWRVFDKWKGYVVYAVIITILGMSFQIDILGFEKKVPNVDEVQGVYFGDSIFYILDPDPVQSHDSMMERVNYIEASYYFEEAETIENIVKLHEQIILEKEQLQTTADRTNSVAIRYDMKNGDQIVRYYQMPIEPYQKLYRAIIETEEYKNKQNPILQVKDLSNLNRITIDSYRTGKQVTITEREDIIEFHLLLQQDVADQSIEDLNDDRYWSSEIKYEFKENKWLSLSWKKSYTLIEDWLEEKGMITQARQTPEDISYAYVIKNEQNRDMYDMVYSYHLEHNFAGQDNVIKVEDNKQLEELLRQSGGDHRGDYIIGYFYKQSSYPEFETLKEGQVPGFILEKISE</sequence>
<feature type="transmembrane region" description="Helical" evidence="1">
    <location>
        <begin position="65"/>
        <end position="87"/>
    </location>
</feature>
<dbReference type="PANTHER" id="PTHR39177">
    <property type="entry name" value="ABC TRANSPORTER PERMEASE YTRC-RELATED"/>
    <property type="match status" value="1"/>
</dbReference>
<feature type="domain" description="DUF6449" evidence="2">
    <location>
        <begin position="439"/>
        <end position="526"/>
    </location>
</feature>
<dbReference type="InterPro" id="IPR045611">
    <property type="entry name" value="DUF6449"/>
</dbReference>
<accession>A0A1X9M887</accession>
<gene>
    <name evidence="3" type="ORF">BkAM31D_07060</name>
</gene>
<dbReference type="Proteomes" id="UP000193006">
    <property type="component" value="Chromosome"/>
</dbReference>
<evidence type="ECO:0000313" key="4">
    <source>
        <dbReference type="Proteomes" id="UP000193006"/>
    </source>
</evidence>
<reference evidence="3 4" key="1">
    <citation type="submission" date="2017-04" db="EMBL/GenBank/DDBJ databases">
        <title>Bacillus krulwichiae AM31D Genome sequencing and assembly.</title>
        <authorList>
            <person name="Krulwich T.A."/>
            <person name="Anastor L."/>
            <person name="Ehrlich R."/>
            <person name="Ehrlich G.D."/>
            <person name="Janto B."/>
        </authorList>
    </citation>
    <scope>NUCLEOTIDE SEQUENCE [LARGE SCALE GENOMIC DNA]</scope>
    <source>
        <strain evidence="3 4">AM31D</strain>
    </source>
</reference>
<evidence type="ECO:0000313" key="3">
    <source>
        <dbReference type="EMBL" id="ARK29638.1"/>
    </source>
</evidence>
<feature type="transmembrane region" description="Helical" evidence="1">
    <location>
        <begin position="237"/>
        <end position="255"/>
    </location>
</feature>
<dbReference type="STRING" id="199441.BkAM31D_07060"/>
<evidence type="ECO:0000256" key="1">
    <source>
        <dbReference type="SAM" id="Phobius"/>
    </source>
</evidence>
<protein>
    <recommendedName>
        <fullName evidence="2">DUF6449 domain-containing protein</fullName>
    </recommendedName>
</protein>
<name>A0A1X9M887_9BACI</name>
<keyword evidence="1" id="KW-0812">Transmembrane</keyword>
<feature type="transmembrane region" description="Helical" evidence="1">
    <location>
        <begin position="108"/>
        <end position="133"/>
    </location>
</feature>
<keyword evidence="1" id="KW-0472">Membrane</keyword>
<dbReference type="RefSeq" id="WP_066154420.1">
    <property type="nucleotide sequence ID" value="NZ_CP020814.1"/>
</dbReference>
<dbReference type="Pfam" id="PF20047">
    <property type="entry name" value="DUF6449"/>
    <property type="match status" value="1"/>
</dbReference>
<dbReference type="InterPro" id="IPR053046">
    <property type="entry name" value="ABC-5_transporter"/>
</dbReference>
<dbReference type="KEGG" id="bkw:BkAM31D_07060"/>
<feature type="transmembrane region" description="Helical" evidence="1">
    <location>
        <begin position="275"/>
        <end position="293"/>
    </location>
</feature>
<feature type="transmembrane region" description="Helical" evidence="1">
    <location>
        <begin position="333"/>
        <end position="355"/>
    </location>
</feature>
<proteinExistence type="predicted"/>
<dbReference type="PANTHER" id="PTHR39177:SF1">
    <property type="entry name" value="ABC TRANSPORTER PERMEASE YTRC-RELATED"/>
    <property type="match status" value="1"/>
</dbReference>
<keyword evidence="4" id="KW-1185">Reference proteome</keyword>